<dbReference type="PATRIC" id="fig|1703780.3.peg.287"/>
<reference evidence="4 5" key="1">
    <citation type="journal article" date="2015" name="Microbiome">
        <title>Genomic resolution of linkages in carbon, nitrogen, and sulfur cycling among widespread estuary sediment bacteria.</title>
        <authorList>
            <person name="Baker B.J."/>
            <person name="Lazar C.S."/>
            <person name="Teske A.P."/>
            <person name="Dick G.J."/>
        </authorList>
    </citation>
    <scope>NUCLEOTIDE SEQUENCE [LARGE SCALE GENOMIC DNA]</scope>
    <source>
        <strain evidence="4">SM23_60</strain>
    </source>
</reference>
<evidence type="ECO:0000313" key="5">
    <source>
        <dbReference type="Proteomes" id="UP000051096"/>
    </source>
</evidence>
<dbReference type="GO" id="GO:0016787">
    <property type="term" value="F:hydrolase activity"/>
    <property type="evidence" value="ECO:0007669"/>
    <property type="project" value="UniProtKB-KW"/>
</dbReference>
<dbReference type="SUPFAM" id="SSF103039">
    <property type="entry name" value="CheC-like"/>
    <property type="match status" value="1"/>
</dbReference>
<dbReference type="PANTHER" id="PTHR43693">
    <property type="entry name" value="PROTEIN PHOSPHATASE CHEZ"/>
    <property type="match status" value="1"/>
</dbReference>
<evidence type="ECO:0000256" key="2">
    <source>
        <dbReference type="ARBA" id="ARBA00022801"/>
    </source>
</evidence>
<proteinExistence type="predicted"/>
<evidence type="ECO:0000259" key="3">
    <source>
        <dbReference type="Pfam" id="PF04509"/>
    </source>
</evidence>
<dbReference type="EMBL" id="LJUO01000006">
    <property type="protein sequence ID" value="KPK73608.1"/>
    <property type="molecule type" value="Genomic_DNA"/>
</dbReference>
<dbReference type="PANTHER" id="PTHR43693:SF1">
    <property type="entry name" value="PROTEIN PHOSPHATASE CHEZ"/>
    <property type="match status" value="1"/>
</dbReference>
<dbReference type="CDD" id="cd17909">
    <property type="entry name" value="CheC_ClassI"/>
    <property type="match status" value="1"/>
</dbReference>
<protein>
    <recommendedName>
        <fullName evidence="3">CheC-like protein domain-containing protein</fullName>
    </recommendedName>
</protein>
<keyword evidence="2" id="KW-0378">Hydrolase</keyword>
<feature type="domain" description="CheC-like protein" evidence="3">
    <location>
        <begin position="10"/>
        <end position="46"/>
    </location>
</feature>
<name>A0A0S8GKR4_UNCW3</name>
<dbReference type="Proteomes" id="UP000051096">
    <property type="component" value="Unassembled WGS sequence"/>
</dbReference>
<dbReference type="GO" id="GO:0006935">
    <property type="term" value="P:chemotaxis"/>
    <property type="evidence" value="ECO:0007669"/>
    <property type="project" value="UniProtKB-KW"/>
</dbReference>
<dbReference type="InterPro" id="IPR028976">
    <property type="entry name" value="CheC-like_sf"/>
</dbReference>
<evidence type="ECO:0000313" key="4">
    <source>
        <dbReference type="EMBL" id="KPK73608.1"/>
    </source>
</evidence>
<dbReference type="Gene3D" id="3.40.1550.10">
    <property type="entry name" value="CheC-like"/>
    <property type="match status" value="1"/>
</dbReference>
<organism evidence="4 5">
    <name type="scientific">candidate division WOR_3 bacterium SM23_60</name>
    <dbReference type="NCBI Taxonomy" id="1703780"/>
    <lineage>
        <taxon>Bacteria</taxon>
        <taxon>Bacteria division WOR-3</taxon>
    </lineage>
</organism>
<sequence length="204" mass="22430">MIDAKRLSSEQLDALREVANIGSGHAATSLSQLVQARVMVRVPKVITGHLEEVVTKIAEPSEIVVSVLLYFLGDLSGRTLVIYPYEHAEQLTSILMPAVQDNREEVKESLIKEVSNILSCSYMNALGELLGVLILPSVPGMIVDMVGAVLSSVMLEFGSEKDFVFCVETEFDFCESRNPLSAYFLLLPDTKSLEIILKKLNVAK</sequence>
<comment type="caution">
    <text evidence="4">The sequence shown here is derived from an EMBL/GenBank/DDBJ whole genome shotgun (WGS) entry which is preliminary data.</text>
</comment>
<dbReference type="AlphaFoldDB" id="A0A0S8GKR4"/>
<dbReference type="InterPro" id="IPR007597">
    <property type="entry name" value="CheC"/>
</dbReference>
<dbReference type="Pfam" id="PF04509">
    <property type="entry name" value="CheC"/>
    <property type="match status" value="1"/>
</dbReference>
<keyword evidence="1" id="KW-0145">Chemotaxis</keyword>
<accession>A0A0S8GKR4</accession>
<gene>
    <name evidence="4" type="ORF">AMJ87_01345</name>
</gene>
<dbReference type="InterPro" id="IPR050992">
    <property type="entry name" value="CheZ_family_phosphatases"/>
</dbReference>
<evidence type="ECO:0000256" key="1">
    <source>
        <dbReference type="ARBA" id="ARBA00022500"/>
    </source>
</evidence>